<keyword evidence="2" id="KW-1185">Reference proteome</keyword>
<gene>
    <name evidence="1" type="ORF">ACOC_LOCUS5003</name>
</gene>
<name>A0A0R3PKA6_ANGCS</name>
<accession>A0A0R3PKA6</accession>
<protein>
    <submittedName>
        <fullName evidence="3">Transposase</fullName>
    </submittedName>
</protein>
<sequence>MGRLPKQRCAIKKSVNIHGQLAAVATHRHRLLGDFTA</sequence>
<organism evidence="3">
    <name type="scientific">Angiostrongylus costaricensis</name>
    <name type="common">Nematode worm</name>
    <dbReference type="NCBI Taxonomy" id="334426"/>
    <lineage>
        <taxon>Eukaryota</taxon>
        <taxon>Metazoa</taxon>
        <taxon>Ecdysozoa</taxon>
        <taxon>Nematoda</taxon>
        <taxon>Chromadorea</taxon>
        <taxon>Rhabditida</taxon>
        <taxon>Rhabditina</taxon>
        <taxon>Rhabditomorpha</taxon>
        <taxon>Strongyloidea</taxon>
        <taxon>Metastrongylidae</taxon>
        <taxon>Angiostrongylus</taxon>
    </lineage>
</organism>
<reference evidence="3" key="1">
    <citation type="submission" date="2017-02" db="UniProtKB">
        <authorList>
            <consortium name="WormBaseParasite"/>
        </authorList>
    </citation>
    <scope>IDENTIFICATION</scope>
</reference>
<dbReference type="WBParaSite" id="ACOC_0000500201-mRNA-1">
    <property type="protein sequence ID" value="ACOC_0000500201-mRNA-1"/>
    <property type="gene ID" value="ACOC_0000500201"/>
</dbReference>
<evidence type="ECO:0000313" key="1">
    <source>
        <dbReference type="EMBL" id="VDM56588.1"/>
    </source>
</evidence>
<dbReference type="AlphaFoldDB" id="A0A0R3PKA6"/>
<dbReference type="Proteomes" id="UP000267027">
    <property type="component" value="Unassembled WGS sequence"/>
</dbReference>
<proteinExistence type="predicted"/>
<evidence type="ECO:0000313" key="3">
    <source>
        <dbReference type="WBParaSite" id="ACOC_0000500201-mRNA-1"/>
    </source>
</evidence>
<reference evidence="1 2" key="2">
    <citation type="submission" date="2018-11" db="EMBL/GenBank/DDBJ databases">
        <authorList>
            <consortium name="Pathogen Informatics"/>
        </authorList>
    </citation>
    <scope>NUCLEOTIDE SEQUENCE [LARGE SCALE GENOMIC DNA]</scope>
    <source>
        <strain evidence="1 2">Costa Rica</strain>
    </source>
</reference>
<evidence type="ECO:0000313" key="2">
    <source>
        <dbReference type="Proteomes" id="UP000267027"/>
    </source>
</evidence>
<dbReference type="EMBL" id="UYYA01003842">
    <property type="protein sequence ID" value="VDM56588.1"/>
    <property type="molecule type" value="Genomic_DNA"/>
</dbReference>